<reference evidence="2 5" key="1">
    <citation type="submission" date="2024-05" db="EMBL/GenBank/DDBJ databases">
        <title>Genome sequence of Ponticoccus litoralis KCCM 90028.</title>
        <authorList>
            <person name="Kim J.M."/>
            <person name="Lee J.K."/>
            <person name="Choi B.J."/>
            <person name="Bayburt H."/>
            <person name="Baek J.H."/>
            <person name="Jeon C.O."/>
        </authorList>
    </citation>
    <scope>NUCLEOTIDE SEQUENCE [LARGE SCALE GENOMIC DNA]</scope>
    <source>
        <strain evidence="2 5">KCCM 90028</strain>
    </source>
</reference>
<name>A0AAW9S6X8_9RHOB</name>
<comment type="caution">
    <text evidence="2">The sequence shown here is derived from an EMBL/GenBank/DDBJ whole genome shotgun (WGS) entry which is preliminary data.</text>
</comment>
<evidence type="ECO:0000256" key="1">
    <source>
        <dbReference type="SAM" id="Phobius"/>
    </source>
</evidence>
<proteinExistence type="predicted"/>
<dbReference type="RefSeq" id="WP_347164816.1">
    <property type="nucleotide sequence ID" value="NZ_JBDNCH010000001.1"/>
</dbReference>
<accession>A0AAW9S6X8</accession>
<keyword evidence="1" id="KW-0472">Membrane</keyword>
<keyword evidence="1" id="KW-0812">Transmembrane</keyword>
<evidence type="ECO:0000313" key="4">
    <source>
        <dbReference type="EMBL" id="MEN9060950.1"/>
    </source>
</evidence>
<feature type="transmembrane region" description="Helical" evidence="1">
    <location>
        <begin position="50"/>
        <end position="69"/>
    </location>
</feature>
<keyword evidence="5" id="KW-1185">Reference proteome</keyword>
<organism evidence="2 5">
    <name type="scientific">Ponticoccus litoralis</name>
    <dbReference type="NCBI Taxonomy" id="422297"/>
    <lineage>
        <taxon>Bacteria</taxon>
        <taxon>Pseudomonadati</taxon>
        <taxon>Pseudomonadota</taxon>
        <taxon>Alphaproteobacteria</taxon>
        <taxon>Rhodobacterales</taxon>
        <taxon>Roseobacteraceae</taxon>
        <taxon>Ponticoccus</taxon>
    </lineage>
</organism>
<dbReference type="AlphaFoldDB" id="A0AAW9S6X8"/>
<sequence length="75" mass="8611">MTTKPRKNQNAAHFAFAWFGERVTGYLAQQDGPRTRTLASWALIRSTINIVVQVMYTFCVCLFSVTGLMRYRFAT</sequence>
<dbReference type="EMBL" id="JBDNCH010000002">
    <property type="protein sequence ID" value="MEN9059811.1"/>
    <property type="molecule type" value="Genomic_DNA"/>
</dbReference>
<gene>
    <name evidence="2" type="ORF">ABFB10_00080</name>
    <name evidence="3" type="ORF">ABFB10_00915</name>
    <name evidence="4" type="ORF">ABFB10_07755</name>
</gene>
<evidence type="ECO:0000313" key="2">
    <source>
        <dbReference type="EMBL" id="MEN9059669.1"/>
    </source>
</evidence>
<dbReference type="EMBL" id="JBDNCH010000001">
    <property type="protein sequence ID" value="MEN9059669.1"/>
    <property type="molecule type" value="Genomic_DNA"/>
</dbReference>
<keyword evidence="1" id="KW-1133">Transmembrane helix</keyword>
<evidence type="ECO:0000313" key="3">
    <source>
        <dbReference type="EMBL" id="MEN9059811.1"/>
    </source>
</evidence>
<dbReference type="Proteomes" id="UP001428774">
    <property type="component" value="Unassembled WGS sequence"/>
</dbReference>
<protein>
    <submittedName>
        <fullName evidence="2">Uncharacterized protein</fullName>
    </submittedName>
</protein>
<dbReference type="EMBL" id="JBDNCH010000002">
    <property type="protein sequence ID" value="MEN9060950.1"/>
    <property type="molecule type" value="Genomic_DNA"/>
</dbReference>
<evidence type="ECO:0000313" key="5">
    <source>
        <dbReference type="Proteomes" id="UP001428774"/>
    </source>
</evidence>